<gene>
    <name evidence="1" type="ORF">HD593_008243</name>
</gene>
<organism evidence="1 2">
    <name type="scientific">Nonomuraea rubra</name>
    <dbReference type="NCBI Taxonomy" id="46180"/>
    <lineage>
        <taxon>Bacteria</taxon>
        <taxon>Bacillati</taxon>
        <taxon>Actinomycetota</taxon>
        <taxon>Actinomycetes</taxon>
        <taxon>Streptosporangiales</taxon>
        <taxon>Streptosporangiaceae</taxon>
        <taxon>Nonomuraea</taxon>
    </lineage>
</organism>
<name>A0A7X0P1A6_9ACTN</name>
<evidence type="ECO:0000313" key="1">
    <source>
        <dbReference type="EMBL" id="MBB6553448.1"/>
    </source>
</evidence>
<dbReference type="AlphaFoldDB" id="A0A7X0P1A6"/>
<sequence>MRILMTESDPSGGAVAGALLALEGHEMAYCHPPGAAPSTAPCAGMAPGGRCPLAGGDVDLLVDVRLAPGPFTLREAGVMCALRAGVPVLVAGPTPSGTGLEETVSRCEPVELVETCAEAVSPTGPAALRAVADAVRPLLRRAGMRPQIRLVEVDGTVHVYLSFLSEISTALAEEIRQAAAQAYTQVTRDRFQIVAHVALLAAT</sequence>
<dbReference type="EMBL" id="JACHMI010000001">
    <property type="protein sequence ID" value="MBB6553448.1"/>
    <property type="molecule type" value="Genomic_DNA"/>
</dbReference>
<dbReference type="Proteomes" id="UP000565579">
    <property type="component" value="Unassembled WGS sequence"/>
</dbReference>
<evidence type="ECO:0000313" key="2">
    <source>
        <dbReference type="Proteomes" id="UP000565579"/>
    </source>
</evidence>
<dbReference type="RefSeq" id="WP_185107656.1">
    <property type="nucleotide sequence ID" value="NZ_JACHMI010000001.1"/>
</dbReference>
<comment type="caution">
    <text evidence="1">The sequence shown here is derived from an EMBL/GenBank/DDBJ whole genome shotgun (WGS) entry which is preliminary data.</text>
</comment>
<protein>
    <submittedName>
        <fullName evidence="1">Uncharacterized protein</fullName>
    </submittedName>
</protein>
<proteinExistence type="predicted"/>
<keyword evidence="2" id="KW-1185">Reference proteome</keyword>
<reference evidence="1 2" key="1">
    <citation type="submission" date="2020-08" db="EMBL/GenBank/DDBJ databases">
        <title>Sequencing the genomes of 1000 actinobacteria strains.</title>
        <authorList>
            <person name="Klenk H.-P."/>
        </authorList>
    </citation>
    <scope>NUCLEOTIDE SEQUENCE [LARGE SCALE GENOMIC DNA]</scope>
    <source>
        <strain evidence="1 2">DSM 43768</strain>
    </source>
</reference>
<accession>A0A7X0P1A6</accession>